<feature type="region of interest" description="Disordered" evidence="3">
    <location>
        <begin position="247"/>
        <end position="286"/>
    </location>
</feature>
<dbReference type="PANTHER" id="PTHR22973:SF12">
    <property type="entry name" value="LD35087P"/>
    <property type="match status" value="1"/>
</dbReference>
<dbReference type="SUPFAM" id="SSF101576">
    <property type="entry name" value="Supernatant protein factor (SPF), C-terminal domain"/>
    <property type="match status" value="1"/>
</dbReference>
<dbReference type="OrthoDB" id="5839451at2759"/>
<dbReference type="PANTHER" id="PTHR22973">
    <property type="entry name" value="LD35087P"/>
    <property type="match status" value="1"/>
</dbReference>
<dbReference type="PROSITE" id="PS51228">
    <property type="entry name" value="ACB_2"/>
    <property type="match status" value="1"/>
</dbReference>
<protein>
    <submittedName>
        <fullName evidence="6">DgyrCDS8316</fullName>
    </submittedName>
</protein>
<dbReference type="InterPro" id="IPR036598">
    <property type="entry name" value="GOLD_dom_sf"/>
</dbReference>
<evidence type="ECO:0000259" key="5">
    <source>
        <dbReference type="PROSITE" id="PS51228"/>
    </source>
</evidence>
<dbReference type="InterPro" id="IPR014352">
    <property type="entry name" value="FERM/acyl-CoA-bd_prot_sf"/>
</dbReference>
<keyword evidence="7" id="KW-1185">Reference proteome</keyword>
<dbReference type="Gene3D" id="1.20.80.10">
    <property type="match status" value="1"/>
</dbReference>
<dbReference type="InterPro" id="IPR052269">
    <property type="entry name" value="Golgi-PI4KB_interaction"/>
</dbReference>
<dbReference type="InterPro" id="IPR009038">
    <property type="entry name" value="GOLD_dom"/>
</dbReference>
<dbReference type="SUPFAM" id="SSF47027">
    <property type="entry name" value="Acyl-CoA binding protein"/>
    <property type="match status" value="1"/>
</dbReference>
<reference evidence="6 7" key="1">
    <citation type="submission" date="2020-08" db="EMBL/GenBank/DDBJ databases">
        <authorList>
            <person name="Hejnol A."/>
        </authorList>
    </citation>
    <scope>NUCLEOTIDE SEQUENCE [LARGE SCALE GENOMIC DNA]</scope>
</reference>
<dbReference type="GO" id="GO:0000139">
    <property type="term" value="C:Golgi membrane"/>
    <property type="evidence" value="ECO:0007669"/>
    <property type="project" value="TreeGrafter"/>
</dbReference>
<feature type="region of interest" description="Disordered" evidence="3">
    <location>
        <begin position="402"/>
        <end position="437"/>
    </location>
</feature>
<gene>
    <name evidence="6" type="ORF">DGYR_LOCUS7915</name>
</gene>
<evidence type="ECO:0000256" key="2">
    <source>
        <dbReference type="SAM" id="Coils"/>
    </source>
</evidence>
<dbReference type="Proteomes" id="UP000549394">
    <property type="component" value="Unassembled WGS sequence"/>
</dbReference>
<dbReference type="PROSITE" id="PS50866">
    <property type="entry name" value="GOLD"/>
    <property type="match status" value="1"/>
</dbReference>
<evidence type="ECO:0000259" key="4">
    <source>
        <dbReference type="PROSITE" id="PS50866"/>
    </source>
</evidence>
<feature type="domain" description="GOLD" evidence="4">
    <location>
        <begin position="339"/>
        <end position="484"/>
    </location>
</feature>
<keyword evidence="1" id="KW-0007">Acetylation</keyword>
<feature type="coiled-coil region" evidence="2">
    <location>
        <begin position="130"/>
        <end position="188"/>
    </location>
</feature>
<dbReference type="GO" id="GO:0000062">
    <property type="term" value="F:fatty-acyl-CoA binding"/>
    <property type="evidence" value="ECO:0007669"/>
    <property type="project" value="InterPro"/>
</dbReference>
<feature type="domain" description="ACB" evidence="5">
    <location>
        <begin position="40"/>
        <end position="131"/>
    </location>
</feature>
<evidence type="ECO:0000256" key="1">
    <source>
        <dbReference type="ARBA" id="ARBA00022990"/>
    </source>
</evidence>
<dbReference type="InterPro" id="IPR035984">
    <property type="entry name" value="Acyl-CoA-binding_sf"/>
</dbReference>
<dbReference type="FunFam" id="1.20.80.10:FF:000017">
    <property type="entry name" value="Golgi resident protein GCP60"/>
    <property type="match status" value="1"/>
</dbReference>
<dbReference type="EMBL" id="CAJFCJ010000011">
    <property type="protein sequence ID" value="CAD5119721.1"/>
    <property type="molecule type" value="Genomic_DNA"/>
</dbReference>
<organism evidence="6 7">
    <name type="scientific">Dimorphilus gyrociliatus</name>
    <dbReference type="NCBI Taxonomy" id="2664684"/>
    <lineage>
        <taxon>Eukaryota</taxon>
        <taxon>Metazoa</taxon>
        <taxon>Spiralia</taxon>
        <taxon>Lophotrochozoa</taxon>
        <taxon>Annelida</taxon>
        <taxon>Polychaeta</taxon>
        <taxon>Polychaeta incertae sedis</taxon>
        <taxon>Dinophilidae</taxon>
        <taxon>Dimorphilus</taxon>
    </lineage>
</organism>
<accession>A0A7I8VYX8</accession>
<evidence type="ECO:0000313" key="6">
    <source>
        <dbReference type="EMBL" id="CAD5119721.1"/>
    </source>
</evidence>
<proteinExistence type="predicted"/>
<dbReference type="Pfam" id="PF13897">
    <property type="entry name" value="GOLD_2"/>
    <property type="match status" value="1"/>
</dbReference>
<feature type="compositionally biased region" description="Acidic residues" evidence="3">
    <location>
        <begin position="404"/>
        <end position="413"/>
    </location>
</feature>
<sequence>MAAVDKLAESGQEPLKINGNMEENGVNGEDKFKIEWGFDLEDAYKLALMFYREKEGKAMQLSYKDKIRLVALIKQVAYGKYRADVSPAVGFLDVVGNDRRQAWQSLGDMKKEDAMREFIDLLNRVCQLFKPFMQAQLAEKEDKEKQLREEEVARKEVEEAAERERKLLEEEARRQQELERVKLSQQEQHIRAVLNQQTYPQFSQYAAQQHPNDSQQQAALLTQLQEQHYQQYMQQVYRQQLHQQQQYKQLNPSTTSLEDVNVKDKTESDNEEDEEEGKRIIAEEDEKVDPQLVDKLPPIVPAALWTKKEGKRFKEERREKTSVISAPSMWTRKELKEFKESLKADKDTILKVGSGETVTIRVPTSEHGNCLFWEFATDYFDIAFGVSFEWTINPEENIRVEINESSDEEEEIEEGAKPPGDVEGGKKKPDGPPQDEIIPVYRRDCHEEVYCGSHMYPGKGVYLLKFDNSYSLWRSKTVYYRVYYTN</sequence>
<name>A0A7I8VYX8_9ANNE</name>
<dbReference type="AlphaFoldDB" id="A0A7I8VYX8"/>
<evidence type="ECO:0000313" key="7">
    <source>
        <dbReference type="Proteomes" id="UP000549394"/>
    </source>
</evidence>
<dbReference type="InterPro" id="IPR000582">
    <property type="entry name" value="Acyl-CoA-binding_protein"/>
</dbReference>
<evidence type="ECO:0000256" key="3">
    <source>
        <dbReference type="SAM" id="MobiDB-lite"/>
    </source>
</evidence>
<keyword evidence="2" id="KW-0175">Coiled coil</keyword>
<comment type="caution">
    <text evidence="6">The sequence shown here is derived from an EMBL/GenBank/DDBJ whole genome shotgun (WGS) entry which is preliminary data.</text>
</comment>
<dbReference type="Pfam" id="PF00887">
    <property type="entry name" value="ACBP"/>
    <property type="match status" value="1"/>
</dbReference>
<dbReference type="Gene3D" id="2.60.120.680">
    <property type="entry name" value="GOLD domain"/>
    <property type="match status" value="1"/>
</dbReference>
<feature type="region of interest" description="Disordered" evidence="3">
    <location>
        <begin position="1"/>
        <end position="22"/>
    </location>
</feature>